<dbReference type="KEGG" id="dli:dnl_49140"/>
<keyword evidence="2" id="KW-1003">Cell membrane</keyword>
<dbReference type="Pfam" id="PF02361">
    <property type="entry name" value="CbiQ"/>
    <property type="match status" value="1"/>
</dbReference>
<dbReference type="GO" id="GO:0043190">
    <property type="term" value="C:ATP-binding cassette (ABC) transporter complex"/>
    <property type="evidence" value="ECO:0007669"/>
    <property type="project" value="InterPro"/>
</dbReference>
<accession>A0A975BBU4</accession>
<feature type="transmembrane region" description="Helical" evidence="6">
    <location>
        <begin position="62"/>
        <end position="82"/>
    </location>
</feature>
<feature type="transmembrane region" description="Helical" evidence="6">
    <location>
        <begin position="115"/>
        <end position="138"/>
    </location>
</feature>
<dbReference type="RefSeq" id="WP_207688457.1">
    <property type="nucleotide sequence ID" value="NZ_CP061799.1"/>
</dbReference>
<dbReference type="EMBL" id="CP061799">
    <property type="protein sequence ID" value="QTA82537.1"/>
    <property type="molecule type" value="Genomic_DNA"/>
</dbReference>
<feature type="transmembrane region" description="Helical" evidence="6">
    <location>
        <begin position="22"/>
        <end position="55"/>
    </location>
</feature>
<evidence type="ECO:0000256" key="4">
    <source>
        <dbReference type="ARBA" id="ARBA00022989"/>
    </source>
</evidence>
<evidence type="ECO:0000256" key="2">
    <source>
        <dbReference type="ARBA" id="ARBA00022475"/>
    </source>
</evidence>
<reference evidence="7" key="1">
    <citation type="journal article" date="2021" name="Microb. Physiol.">
        <title>Proteogenomic Insights into the Physiology of Marine, Sulfate-Reducing, Filamentous Desulfonema limicola and Desulfonema magnum.</title>
        <authorList>
            <person name="Schnaars V."/>
            <person name="Wohlbrand L."/>
            <person name="Scheve S."/>
            <person name="Hinrichs C."/>
            <person name="Reinhardt R."/>
            <person name="Rabus R."/>
        </authorList>
    </citation>
    <scope>NUCLEOTIDE SEQUENCE</scope>
    <source>
        <strain evidence="7">5ac10</strain>
    </source>
</reference>
<dbReference type="InterPro" id="IPR003339">
    <property type="entry name" value="ABC/ECF_trnsptr_transmembrane"/>
</dbReference>
<proteinExistence type="predicted"/>
<keyword evidence="5 6" id="KW-0472">Membrane</keyword>
<dbReference type="GO" id="GO:0006824">
    <property type="term" value="P:cobalt ion transport"/>
    <property type="evidence" value="ECO:0007669"/>
    <property type="project" value="InterPro"/>
</dbReference>
<comment type="subcellular location">
    <subcellularLocation>
        <location evidence="1">Cell membrane</location>
        <topology evidence="1">Multi-pass membrane protein</topology>
    </subcellularLocation>
</comment>
<dbReference type="NCBIfam" id="TIGR02454">
    <property type="entry name" value="ECF_T_CbiQ"/>
    <property type="match status" value="1"/>
</dbReference>
<dbReference type="CDD" id="cd16914">
    <property type="entry name" value="EcfT"/>
    <property type="match status" value="1"/>
</dbReference>
<dbReference type="Proteomes" id="UP000663720">
    <property type="component" value="Chromosome"/>
</dbReference>
<keyword evidence="8" id="KW-1185">Reference proteome</keyword>
<evidence type="ECO:0000256" key="3">
    <source>
        <dbReference type="ARBA" id="ARBA00022692"/>
    </source>
</evidence>
<keyword evidence="4 6" id="KW-1133">Transmembrane helix</keyword>
<evidence type="ECO:0000256" key="1">
    <source>
        <dbReference type="ARBA" id="ARBA00004651"/>
    </source>
</evidence>
<dbReference type="PANTHER" id="PTHR34857">
    <property type="entry name" value="SLL0384 PROTEIN"/>
    <property type="match status" value="1"/>
</dbReference>
<evidence type="ECO:0000313" key="7">
    <source>
        <dbReference type="EMBL" id="QTA82537.1"/>
    </source>
</evidence>
<dbReference type="InterPro" id="IPR012809">
    <property type="entry name" value="ECF_CbiQ"/>
</dbReference>
<organism evidence="7 8">
    <name type="scientific">Desulfonema limicola</name>
    <dbReference type="NCBI Taxonomy" id="45656"/>
    <lineage>
        <taxon>Bacteria</taxon>
        <taxon>Pseudomonadati</taxon>
        <taxon>Thermodesulfobacteriota</taxon>
        <taxon>Desulfobacteria</taxon>
        <taxon>Desulfobacterales</taxon>
        <taxon>Desulfococcaceae</taxon>
        <taxon>Desulfonema</taxon>
    </lineage>
</organism>
<gene>
    <name evidence="7" type="primary">cbiQ</name>
    <name evidence="7" type="ORF">dnl_49140</name>
</gene>
<evidence type="ECO:0000313" key="8">
    <source>
        <dbReference type="Proteomes" id="UP000663720"/>
    </source>
</evidence>
<dbReference type="PANTHER" id="PTHR34857:SF2">
    <property type="entry name" value="SLL0384 PROTEIN"/>
    <property type="match status" value="1"/>
</dbReference>
<protein>
    <submittedName>
        <fullName evidence="7">Cobalt transport protein</fullName>
    </submittedName>
</protein>
<dbReference type="InterPro" id="IPR051611">
    <property type="entry name" value="ECF_transporter_component"/>
</dbReference>
<name>A0A975BBU4_9BACT</name>
<keyword evidence="3 6" id="KW-0812">Transmembrane</keyword>
<evidence type="ECO:0000256" key="6">
    <source>
        <dbReference type="SAM" id="Phobius"/>
    </source>
</evidence>
<sequence length="248" mass="28527">MIQEPFASGNSFLHKTDPRIKVFFAALFSCMTALLNQFSSLTACLGLSLVLVFMARLNFKMLIRRLAVIWGFLLLLWAVLPLSFEGRVIYQLGPLKFTLPGIIAAAKITIKSNAILLAFIALVSTMNFTVLGYVLNYFKIPEKLVHLLLLTYRYIFVIEQEYQRLVRSAKIRAFKPKTDLHTYKTYAYLAGMLFVKASARADRVYQAMKCRGFKGRFYCLQEFSVSEHDRAWFLFMTACLSIIFFLEL</sequence>
<evidence type="ECO:0000256" key="5">
    <source>
        <dbReference type="ARBA" id="ARBA00023136"/>
    </source>
</evidence>
<dbReference type="AlphaFoldDB" id="A0A975BBU4"/>